<reference evidence="2 3" key="2">
    <citation type="journal article" date="2013" name="PLoS Genet.">
        <title>Comparative genome structure, secondary metabolite, and effector coding capacity across Cochliobolus pathogens.</title>
        <authorList>
            <person name="Condon B.J."/>
            <person name="Leng Y."/>
            <person name="Wu D."/>
            <person name="Bushley K.E."/>
            <person name="Ohm R.A."/>
            <person name="Otillar R."/>
            <person name="Martin J."/>
            <person name="Schackwitz W."/>
            <person name="Grimwood J."/>
            <person name="MohdZainudin N."/>
            <person name="Xue C."/>
            <person name="Wang R."/>
            <person name="Manning V.A."/>
            <person name="Dhillon B."/>
            <person name="Tu Z.J."/>
            <person name="Steffenson B.J."/>
            <person name="Salamov A."/>
            <person name="Sun H."/>
            <person name="Lowry S."/>
            <person name="LaButti K."/>
            <person name="Han J."/>
            <person name="Copeland A."/>
            <person name="Lindquist E."/>
            <person name="Barry K."/>
            <person name="Schmutz J."/>
            <person name="Baker S.E."/>
            <person name="Ciuffetti L.M."/>
            <person name="Grigoriev I.V."/>
            <person name="Zhong S."/>
            <person name="Turgeon B.G."/>
        </authorList>
    </citation>
    <scope>NUCLEOTIDE SEQUENCE [LARGE SCALE GENOMIC DNA]</scope>
    <source>
        <strain evidence="3">28A</strain>
    </source>
</reference>
<organism evidence="2 3">
    <name type="scientific">Exserohilum turcicum (strain 28A)</name>
    <name type="common">Northern leaf blight fungus</name>
    <name type="synonym">Setosphaeria turcica</name>
    <dbReference type="NCBI Taxonomy" id="671987"/>
    <lineage>
        <taxon>Eukaryota</taxon>
        <taxon>Fungi</taxon>
        <taxon>Dikarya</taxon>
        <taxon>Ascomycota</taxon>
        <taxon>Pezizomycotina</taxon>
        <taxon>Dothideomycetes</taxon>
        <taxon>Pleosporomycetidae</taxon>
        <taxon>Pleosporales</taxon>
        <taxon>Pleosporineae</taxon>
        <taxon>Pleosporaceae</taxon>
        <taxon>Exserohilum</taxon>
    </lineage>
</organism>
<accession>R0J336</accession>
<gene>
    <name evidence="2" type="ORF">SETTUDRAFT_113121</name>
</gene>
<name>R0J336_EXST2</name>
<sequence length="740" mass="81977">MVSVCATCKGLQNHLHGLKGAPDSGAASLVWLSTRLPRLRASASSCRACALLVNGILLHRARLARLGQDEDDDAVRVTAESFKPRPDTSLQGHLSVELRWTTADDQNDCQDDDHDHAASQPDLKLEFFTDGEGQTPFSAIGRGRQLAENPLQNPGLATARGLINNCLESHATCSRRGNSTTLPKRILDVSAGQDPHSLRLHESDYVQDERRYQYGEYVALSHVWGTGDGIPKTTLETLEAHKKSVPWSTLPTLYQEAIFLTRALGFRWLFIDSLCLVQDDVHEKLEDSLKMDEIFGDAFLTIAATSASDSSSQSLFPHKTPPCKIQAADGKGTLHKVTVREQPSHYSFKAPFNGNAHMNECELPFNVTEEANAHTPLLMRAWPFTERLLSTRVLHFTKSEMILECREGYQCECGRIEDSTFDSRPTDQLKQEFGKLIADTLNRPQQANGNGNAGHNRMDSVTHQLASTNLTNGAHQELLRKREEALQLWSCIITEYTARHLTYDSDRLIAVASIAKALSPTLQSGYIAGQWTFSTLGLLWYPSDSSRCRRPRLAQGQIVPSWSWASVEGAPIFFDNASAMDLACRASFGPKGKRASAWSPIMGEPLELSGAMATEVTFRTCTKPSSRQSYMLAKNGMAVDFTPDVVPPCGEDALQDGETLICVLVSMTFRSSIVGIVLKPSPSGNNTYCRVGRLECYECTPEGIDQEMSEDGEALFEHWFPEIQDMMQLDNYPQHTFTVI</sequence>
<dbReference type="eggNOG" id="ENOG502SICY">
    <property type="taxonomic scope" value="Eukaryota"/>
</dbReference>
<feature type="domain" description="Heterokaryon incompatibility" evidence="1">
    <location>
        <begin position="217"/>
        <end position="327"/>
    </location>
</feature>
<reference evidence="2 3" key="1">
    <citation type="journal article" date="2012" name="PLoS Pathog.">
        <title>Diverse lifestyles and strategies of plant pathogenesis encoded in the genomes of eighteen Dothideomycetes fungi.</title>
        <authorList>
            <person name="Ohm R.A."/>
            <person name="Feau N."/>
            <person name="Henrissat B."/>
            <person name="Schoch C.L."/>
            <person name="Horwitz B.A."/>
            <person name="Barry K.W."/>
            <person name="Condon B.J."/>
            <person name="Copeland A.C."/>
            <person name="Dhillon B."/>
            <person name="Glaser F."/>
            <person name="Hesse C.N."/>
            <person name="Kosti I."/>
            <person name="LaButti K."/>
            <person name="Lindquist E.A."/>
            <person name="Lucas S."/>
            <person name="Salamov A.A."/>
            <person name="Bradshaw R.E."/>
            <person name="Ciuffetti L."/>
            <person name="Hamelin R.C."/>
            <person name="Kema G.H.J."/>
            <person name="Lawrence C."/>
            <person name="Scott J.A."/>
            <person name="Spatafora J.W."/>
            <person name="Turgeon B.G."/>
            <person name="de Wit P.J.G.M."/>
            <person name="Zhong S."/>
            <person name="Goodwin S.B."/>
            <person name="Grigoriev I.V."/>
        </authorList>
    </citation>
    <scope>NUCLEOTIDE SEQUENCE [LARGE SCALE GENOMIC DNA]</scope>
    <source>
        <strain evidence="3">28A</strain>
    </source>
</reference>
<evidence type="ECO:0000313" key="3">
    <source>
        <dbReference type="Proteomes" id="UP000016935"/>
    </source>
</evidence>
<dbReference type="RefSeq" id="XP_008020629.1">
    <property type="nucleotide sequence ID" value="XM_008022438.1"/>
</dbReference>
<dbReference type="InterPro" id="IPR010730">
    <property type="entry name" value="HET"/>
</dbReference>
<dbReference type="Pfam" id="PF06985">
    <property type="entry name" value="HET"/>
    <property type="match status" value="1"/>
</dbReference>
<dbReference type="STRING" id="671987.R0J336"/>
<dbReference type="PANTHER" id="PTHR33112:SF9">
    <property type="entry name" value="HETEROKARYON INCOMPATIBILITY DOMAIN-CONTAINING PROTEIN"/>
    <property type="match status" value="1"/>
</dbReference>
<dbReference type="OrthoDB" id="5347061at2759"/>
<dbReference type="AlphaFoldDB" id="R0J336"/>
<dbReference type="PANTHER" id="PTHR33112">
    <property type="entry name" value="DOMAIN PROTEIN, PUTATIVE-RELATED"/>
    <property type="match status" value="1"/>
</dbReference>
<evidence type="ECO:0000259" key="1">
    <source>
        <dbReference type="Pfam" id="PF06985"/>
    </source>
</evidence>
<dbReference type="EMBL" id="KB908481">
    <property type="protein sequence ID" value="EOA91390.1"/>
    <property type="molecule type" value="Genomic_DNA"/>
</dbReference>
<evidence type="ECO:0000313" key="2">
    <source>
        <dbReference type="EMBL" id="EOA91390.1"/>
    </source>
</evidence>
<protein>
    <recommendedName>
        <fullName evidence="1">Heterokaryon incompatibility domain-containing protein</fullName>
    </recommendedName>
</protein>
<dbReference type="GeneID" id="19395587"/>
<keyword evidence="3" id="KW-1185">Reference proteome</keyword>
<dbReference type="Proteomes" id="UP000016935">
    <property type="component" value="Unassembled WGS sequence"/>
</dbReference>
<proteinExistence type="predicted"/>
<dbReference type="HOGENOM" id="CLU_002639_2_8_1"/>